<gene>
    <name evidence="2" type="ORF">DFH08DRAFT_1014859</name>
</gene>
<dbReference type="InterPro" id="IPR001810">
    <property type="entry name" value="F-box_dom"/>
</dbReference>
<accession>A0AAD6ZT40</accession>
<evidence type="ECO:0000259" key="1">
    <source>
        <dbReference type="PROSITE" id="PS50181"/>
    </source>
</evidence>
<keyword evidence="3" id="KW-1185">Reference proteome</keyword>
<name>A0AAD6ZT40_9AGAR</name>
<organism evidence="2 3">
    <name type="scientific">Mycena albidolilacea</name>
    <dbReference type="NCBI Taxonomy" id="1033008"/>
    <lineage>
        <taxon>Eukaryota</taxon>
        <taxon>Fungi</taxon>
        <taxon>Dikarya</taxon>
        <taxon>Basidiomycota</taxon>
        <taxon>Agaricomycotina</taxon>
        <taxon>Agaricomycetes</taxon>
        <taxon>Agaricomycetidae</taxon>
        <taxon>Agaricales</taxon>
        <taxon>Marasmiineae</taxon>
        <taxon>Mycenaceae</taxon>
        <taxon>Mycena</taxon>
    </lineage>
</organism>
<dbReference type="EMBL" id="JARIHO010000029">
    <property type="protein sequence ID" value="KAJ7337596.1"/>
    <property type="molecule type" value="Genomic_DNA"/>
</dbReference>
<dbReference type="SUPFAM" id="SSF52047">
    <property type="entry name" value="RNI-like"/>
    <property type="match status" value="1"/>
</dbReference>
<evidence type="ECO:0000313" key="3">
    <source>
        <dbReference type="Proteomes" id="UP001218218"/>
    </source>
</evidence>
<proteinExistence type="predicted"/>
<dbReference type="PROSITE" id="PS50181">
    <property type="entry name" value="FBOX"/>
    <property type="match status" value="1"/>
</dbReference>
<reference evidence="2" key="1">
    <citation type="submission" date="2023-03" db="EMBL/GenBank/DDBJ databases">
        <title>Massive genome expansion in bonnet fungi (Mycena s.s.) driven by repeated elements and novel gene families across ecological guilds.</title>
        <authorList>
            <consortium name="Lawrence Berkeley National Laboratory"/>
            <person name="Harder C.B."/>
            <person name="Miyauchi S."/>
            <person name="Viragh M."/>
            <person name="Kuo A."/>
            <person name="Thoen E."/>
            <person name="Andreopoulos B."/>
            <person name="Lu D."/>
            <person name="Skrede I."/>
            <person name="Drula E."/>
            <person name="Henrissat B."/>
            <person name="Morin E."/>
            <person name="Kohler A."/>
            <person name="Barry K."/>
            <person name="LaButti K."/>
            <person name="Morin E."/>
            <person name="Salamov A."/>
            <person name="Lipzen A."/>
            <person name="Mereny Z."/>
            <person name="Hegedus B."/>
            <person name="Baldrian P."/>
            <person name="Stursova M."/>
            <person name="Weitz H."/>
            <person name="Taylor A."/>
            <person name="Grigoriev I.V."/>
            <person name="Nagy L.G."/>
            <person name="Martin F."/>
            <person name="Kauserud H."/>
        </authorList>
    </citation>
    <scope>NUCLEOTIDE SEQUENCE</scope>
    <source>
        <strain evidence="2">CBHHK002</strain>
    </source>
</reference>
<dbReference type="Proteomes" id="UP001218218">
    <property type="component" value="Unassembled WGS sequence"/>
</dbReference>
<dbReference type="Gene3D" id="3.80.10.10">
    <property type="entry name" value="Ribonuclease Inhibitor"/>
    <property type="match status" value="1"/>
</dbReference>
<sequence length="606" mass="67063">MQSPLEALLTDRTVSVFSARRTRLEFIADIDVALKEVEAAYVSIKAANRSPVKQALNLLRRASKLNLRPMLHDDSENATVVSLAQEVSSGRRTLISLQPSEIQLLQRALRTRRNSLTPISALPTEVLTPILELCPTIAVDGPDFKTANFIREVTLSHVCRRWRAITLKSSTFWSNIILSRPRWALEMLHRSPAAPLAVGVDLDSVLPKQIAARDLVLAQLFRIRELRLHMAAQHLRLHMAAQRIPAPLLLPAPVLETLHLHFSGLSGFAVPVNMFAAEVPRLRHLSLQHCSLQWDSLLWANLVSLELIHSPIQVDLLASMRHLRTLTLIGSISAISGALVQPVPLARLESLTLTGSSLLCCRFLRAVSVPTSRIVLHTPYSAVHMRGVWEALERHRADAAEPVVCGLTFKDRHRYESEGEGEVFEVGLISNQSIGRSAPSSHPPRYVVRLSGADSFLPWREDAISTLLTILSLGHVRALTLQCAALCVAPELHRKRFRSVAVHRGAVDVFASTLAGDPLMAAGNPFAIPAVHYPRLRSLEFHGIAFGGDSEPEERHNGMEGILDWLAQRKRLFLAIEEIWLVGCTLTAAEYGSLKEVVGHVYVEDG</sequence>
<protein>
    <recommendedName>
        <fullName evidence="1">F-box domain-containing protein</fullName>
    </recommendedName>
</protein>
<dbReference type="InterPro" id="IPR032675">
    <property type="entry name" value="LRR_dom_sf"/>
</dbReference>
<dbReference type="AlphaFoldDB" id="A0AAD6ZT40"/>
<evidence type="ECO:0000313" key="2">
    <source>
        <dbReference type="EMBL" id="KAJ7337596.1"/>
    </source>
</evidence>
<feature type="domain" description="F-box" evidence="1">
    <location>
        <begin position="116"/>
        <end position="176"/>
    </location>
</feature>
<comment type="caution">
    <text evidence="2">The sequence shown here is derived from an EMBL/GenBank/DDBJ whole genome shotgun (WGS) entry which is preliminary data.</text>
</comment>